<evidence type="ECO:0000256" key="1">
    <source>
        <dbReference type="SAM" id="MobiDB-lite"/>
    </source>
</evidence>
<protein>
    <submittedName>
        <fullName evidence="2">Uncharacterized protein</fullName>
    </submittedName>
</protein>
<evidence type="ECO:0000313" key="2">
    <source>
        <dbReference type="EMBL" id="JAH99709.1"/>
    </source>
</evidence>
<dbReference type="AlphaFoldDB" id="A0A0E9XAN5"/>
<feature type="region of interest" description="Disordered" evidence="1">
    <location>
        <begin position="1"/>
        <end position="20"/>
    </location>
</feature>
<name>A0A0E9XAN5_ANGAN</name>
<reference evidence="2" key="2">
    <citation type="journal article" date="2015" name="Fish Shellfish Immunol.">
        <title>Early steps in the European eel (Anguilla anguilla)-Vibrio vulnificus interaction in the gills: Role of the RtxA13 toxin.</title>
        <authorList>
            <person name="Callol A."/>
            <person name="Pajuelo D."/>
            <person name="Ebbesson L."/>
            <person name="Teles M."/>
            <person name="MacKenzie S."/>
            <person name="Amaro C."/>
        </authorList>
    </citation>
    <scope>NUCLEOTIDE SEQUENCE</scope>
</reference>
<sequence>MPFCNSPALQRWKKKRKERDIPATRTATVRVFSSFGHI</sequence>
<proteinExistence type="predicted"/>
<dbReference type="EMBL" id="GBXM01008868">
    <property type="protein sequence ID" value="JAH99709.1"/>
    <property type="molecule type" value="Transcribed_RNA"/>
</dbReference>
<accession>A0A0E9XAN5</accession>
<organism evidence="2">
    <name type="scientific">Anguilla anguilla</name>
    <name type="common">European freshwater eel</name>
    <name type="synonym">Muraena anguilla</name>
    <dbReference type="NCBI Taxonomy" id="7936"/>
    <lineage>
        <taxon>Eukaryota</taxon>
        <taxon>Metazoa</taxon>
        <taxon>Chordata</taxon>
        <taxon>Craniata</taxon>
        <taxon>Vertebrata</taxon>
        <taxon>Euteleostomi</taxon>
        <taxon>Actinopterygii</taxon>
        <taxon>Neopterygii</taxon>
        <taxon>Teleostei</taxon>
        <taxon>Anguilliformes</taxon>
        <taxon>Anguillidae</taxon>
        <taxon>Anguilla</taxon>
    </lineage>
</organism>
<reference evidence="2" key="1">
    <citation type="submission" date="2014-11" db="EMBL/GenBank/DDBJ databases">
        <authorList>
            <person name="Amaro Gonzalez C."/>
        </authorList>
    </citation>
    <scope>NUCLEOTIDE SEQUENCE</scope>
</reference>